<keyword evidence="5" id="KW-0326">Glycosidase</keyword>
<dbReference type="InterPro" id="IPR012291">
    <property type="entry name" value="CBM2_carb-bd_dom_sf"/>
</dbReference>
<dbReference type="SUPFAM" id="SSF81296">
    <property type="entry name" value="E set domains"/>
    <property type="match status" value="1"/>
</dbReference>
<dbReference type="SUPFAM" id="SSF51445">
    <property type="entry name" value="(Trans)glycosidases"/>
    <property type="match status" value="1"/>
</dbReference>
<comment type="caution">
    <text evidence="9">The sequence shown here is derived from an EMBL/GenBank/DDBJ whole genome shotgun (WGS) entry which is preliminary data.</text>
</comment>
<dbReference type="InterPro" id="IPR015883">
    <property type="entry name" value="Glyco_hydro_20_cat"/>
</dbReference>
<dbReference type="InterPro" id="IPR004867">
    <property type="entry name" value="CHB_C_dom"/>
</dbReference>
<dbReference type="InterPro" id="IPR008965">
    <property type="entry name" value="CBM2/CBM3_carb-bd_dom_sf"/>
</dbReference>
<name>A0ABW4IC02_9SPHI</name>
<dbReference type="SUPFAM" id="SSF49384">
    <property type="entry name" value="Carbohydrate-binding domain"/>
    <property type="match status" value="1"/>
</dbReference>
<evidence type="ECO:0000259" key="8">
    <source>
        <dbReference type="SMART" id="SM01081"/>
    </source>
</evidence>
<evidence type="ECO:0000256" key="6">
    <source>
        <dbReference type="ARBA" id="ARBA00030512"/>
    </source>
</evidence>
<dbReference type="Pfam" id="PF02838">
    <property type="entry name" value="Glyco_hydro_20b"/>
    <property type="match status" value="1"/>
</dbReference>
<dbReference type="PRINTS" id="PR00738">
    <property type="entry name" value="GLHYDRLASE20"/>
</dbReference>
<accession>A0ABW4IC02</accession>
<feature type="domain" description="Chitobiase/beta-hexosaminidases N-terminal" evidence="8">
    <location>
        <begin position="26"/>
        <end position="184"/>
    </location>
</feature>
<dbReference type="PANTHER" id="PTHR22600:SF57">
    <property type="entry name" value="BETA-N-ACETYLHEXOSAMINIDASE"/>
    <property type="match status" value="1"/>
</dbReference>
<dbReference type="InterPro" id="IPR015882">
    <property type="entry name" value="HEX_bac_N"/>
</dbReference>
<evidence type="ECO:0000256" key="4">
    <source>
        <dbReference type="ARBA" id="ARBA00022801"/>
    </source>
</evidence>
<dbReference type="Pfam" id="PF00728">
    <property type="entry name" value="Glyco_hydro_20"/>
    <property type="match status" value="1"/>
</dbReference>
<dbReference type="EMBL" id="JBHUDG010000004">
    <property type="protein sequence ID" value="MFD1629482.1"/>
    <property type="molecule type" value="Genomic_DNA"/>
</dbReference>
<dbReference type="PANTHER" id="PTHR22600">
    <property type="entry name" value="BETA-HEXOSAMINIDASE"/>
    <property type="match status" value="1"/>
</dbReference>
<evidence type="ECO:0000313" key="9">
    <source>
        <dbReference type="EMBL" id="MFD1629482.1"/>
    </source>
</evidence>
<dbReference type="Proteomes" id="UP001597118">
    <property type="component" value="Unassembled WGS sequence"/>
</dbReference>
<evidence type="ECO:0000256" key="3">
    <source>
        <dbReference type="ARBA" id="ARBA00012663"/>
    </source>
</evidence>
<keyword evidence="4" id="KW-0378">Hydrolase</keyword>
<comment type="catalytic activity">
    <reaction evidence="1">
        <text>Hydrolysis of terminal non-reducing N-acetyl-D-hexosamine residues in N-acetyl-beta-D-hexosaminides.</text>
        <dbReference type="EC" id="3.2.1.52"/>
    </reaction>
</comment>
<evidence type="ECO:0000256" key="2">
    <source>
        <dbReference type="ARBA" id="ARBA00006285"/>
    </source>
</evidence>
<dbReference type="InterPro" id="IPR004866">
    <property type="entry name" value="CHB/HEX_N_dom"/>
</dbReference>
<comment type="similarity">
    <text evidence="2">Belongs to the glycosyl hydrolase 20 family.</text>
</comment>
<dbReference type="RefSeq" id="WP_379661860.1">
    <property type="nucleotide sequence ID" value="NZ_JBHUDG010000004.1"/>
</dbReference>
<dbReference type="InterPro" id="IPR014756">
    <property type="entry name" value="Ig_E-set"/>
</dbReference>
<reference evidence="10" key="1">
    <citation type="journal article" date="2019" name="Int. J. Syst. Evol. Microbiol.">
        <title>The Global Catalogue of Microorganisms (GCM) 10K type strain sequencing project: providing services to taxonomists for standard genome sequencing and annotation.</title>
        <authorList>
            <consortium name="The Broad Institute Genomics Platform"/>
            <consortium name="The Broad Institute Genome Sequencing Center for Infectious Disease"/>
            <person name="Wu L."/>
            <person name="Ma J."/>
        </authorList>
    </citation>
    <scope>NUCLEOTIDE SEQUENCE [LARGE SCALE GENOMIC DNA]</scope>
    <source>
        <strain evidence="10">CCUG 53762</strain>
    </source>
</reference>
<dbReference type="InterPro" id="IPR025705">
    <property type="entry name" value="Beta_hexosaminidase_sua/sub"/>
</dbReference>
<gene>
    <name evidence="9" type="ORF">ACFSAH_06295</name>
</gene>
<dbReference type="Pfam" id="PF03173">
    <property type="entry name" value="CHB_HEX"/>
    <property type="match status" value="1"/>
</dbReference>
<dbReference type="Gene3D" id="2.60.40.290">
    <property type="match status" value="1"/>
</dbReference>
<sequence length="827" mass="93878">MMFKKLLIGICFVLLHVNLIAQNIADKIQVRWKLVETVPSKANPVSRLTLVNLTNESLSCQGWSLWFNFMRRIDPKSIDPKFSITHRNGDLYELEFKNTQMQLPAKGTFEIDFVTLGTIPNYTDAPAGLYVLGKEGKSVETISNYVVEPVVFSREQTLQNLSAQYEENTRLELNNKQQLIIPQPLSVKTSPGKFTLTPKTTLWADAILSAEKDYLNEFMKNTFGFSFSSTDKQNASIKLMHNPKLEAEEYSLNITDKQIEIHSSTSTGAFYALQSVKNLIKGDAWGNKLTGLDLPLLSVKDKPRFGYRGVMVDVARNFHNKQSVLKIIDVMAMYKLNTLHLHLNDDEGWRLQIPTLPELTEVGSRRSVEYFNGLALQPGYGSGAKATEQSFYTESDFVEILKYAAKNHINIIPELETPGHARAAIKSMEMRYRKFMAKGNQQEAEKYLLNDFGDQSVYSSAQHWNDNVMNVTMPSTYRFISLVIDEIGEMYRKAGLKMKTIHLGGDEVPRGAWEKSPKIRTLMDSLKITSVHEVWPYYISKVADLCASKNVALAGWEEMGMVNKGKGMETNPALAKKNIQVDVWNNLIGGKQEDLAYKLANAGYKVVFASANNFYLDLAWKNTYTEPGHTWAGFTNIYKSYSFLPSNYYLTVYEDSKGKKVEPSFFDKKEKLTAKGKENLIGIKAAIWTEKVTTGDRLEYMLFPRVLALAERAWRAETDWEKSGTYNKVVLEKEYASFMNKLGNDELKKLAQLNGGYNFRLPAIGVKIMQNNLVLNTEYPGFDVYYAINGSEPKKYDKPIAYDKSKIYKFKVVQGKREGVETVIGLN</sequence>
<proteinExistence type="inferred from homology"/>
<evidence type="ECO:0000313" key="10">
    <source>
        <dbReference type="Proteomes" id="UP001597118"/>
    </source>
</evidence>
<dbReference type="SMART" id="SM01081">
    <property type="entry name" value="CHB_HEX"/>
    <property type="match status" value="1"/>
</dbReference>
<dbReference type="Gene3D" id="3.30.379.10">
    <property type="entry name" value="Chitobiase/beta-hexosaminidase domain 2-like"/>
    <property type="match status" value="1"/>
</dbReference>
<dbReference type="InterPro" id="IPR029018">
    <property type="entry name" value="Hex-like_dom2"/>
</dbReference>
<dbReference type="Pfam" id="PF03174">
    <property type="entry name" value="CHB_HEX_C"/>
    <property type="match status" value="1"/>
</dbReference>
<evidence type="ECO:0000256" key="7">
    <source>
        <dbReference type="ARBA" id="ARBA00033000"/>
    </source>
</evidence>
<organism evidence="9 10">
    <name type="scientific">Pseudopedobacter beijingensis</name>
    <dbReference type="NCBI Taxonomy" id="1207056"/>
    <lineage>
        <taxon>Bacteria</taxon>
        <taxon>Pseudomonadati</taxon>
        <taxon>Bacteroidota</taxon>
        <taxon>Sphingobacteriia</taxon>
        <taxon>Sphingobacteriales</taxon>
        <taxon>Sphingobacteriaceae</taxon>
        <taxon>Pseudopedobacter</taxon>
    </lineage>
</organism>
<evidence type="ECO:0000256" key="1">
    <source>
        <dbReference type="ARBA" id="ARBA00001231"/>
    </source>
</evidence>
<keyword evidence="10" id="KW-1185">Reference proteome</keyword>
<protein>
    <recommendedName>
        <fullName evidence="3">beta-N-acetylhexosaminidase</fullName>
        <ecNumber evidence="3">3.2.1.52</ecNumber>
    </recommendedName>
    <alternativeName>
        <fullName evidence="6">Beta-N-acetylhexosaminidase</fullName>
    </alternativeName>
    <alternativeName>
        <fullName evidence="7">N-acetyl-beta-glucosaminidase</fullName>
    </alternativeName>
</protein>
<dbReference type="InterPro" id="IPR017853">
    <property type="entry name" value="GH"/>
</dbReference>
<dbReference type="Gene3D" id="3.20.20.80">
    <property type="entry name" value="Glycosidases"/>
    <property type="match status" value="1"/>
</dbReference>
<dbReference type="EC" id="3.2.1.52" evidence="3"/>
<dbReference type="SUPFAM" id="SSF55545">
    <property type="entry name" value="beta-N-acetylhexosaminidase-like domain"/>
    <property type="match status" value="1"/>
</dbReference>
<evidence type="ECO:0000256" key="5">
    <source>
        <dbReference type="ARBA" id="ARBA00023295"/>
    </source>
</evidence>